<feature type="region of interest" description="Disordered" evidence="2">
    <location>
        <begin position="1155"/>
        <end position="1183"/>
    </location>
</feature>
<reference evidence="4" key="2">
    <citation type="submission" date="2014-06" db="EMBL/GenBank/DDBJ databases">
        <authorList>
            <person name="Aslett M."/>
        </authorList>
    </citation>
    <scope>NUCLEOTIDE SEQUENCE</scope>
</reference>
<dbReference type="Gene3D" id="1.10.510.10">
    <property type="entry name" value="Transferase(Phosphotransferase) domain 1"/>
    <property type="match status" value="1"/>
</dbReference>
<dbReference type="InterPro" id="IPR011009">
    <property type="entry name" value="Kinase-like_dom_sf"/>
</dbReference>
<feature type="compositionally biased region" description="Low complexity" evidence="2">
    <location>
        <begin position="81"/>
        <end position="91"/>
    </location>
</feature>
<feature type="region of interest" description="Disordered" evidence="2">
    <location>
        <begin position="679"/>
        <end position="738"/>
    </location>
</feature>
<dbReference type="SMART" id="SM00220">
    <property type="entry name" value="S_TKc"/>
    <property type="match status" value="1"/>
</dbReference>
<reference evidence="6" key="3">
    <citation type="submission" date="2020-10" db="UniProtKB">
        <authorList>
            <consortium name="WormBaseParasite"/>
        </authorList>
    </citation>
    <scope>IDENTIFICATION</scope>
</reference>
<proteinExistence type="predicted"/>
<dbReference type="PROSITE" id="PS00108">
    <property type="entry name" value="PROTEIN_KINASE_ST"/>
    <property type="match status" value="1"/>
</dbReference>
<dbReference type="Proteomes" id="UP000492820">
    <property type="component" value="Unassembled WGS sequence"/>
</dbReference>
<dbReference type="GO" id="GO:0005524">
    <property type="term" value="F:ATP binding"/>
    <property type="evidence" value="ECO:0007669"/>
    <property type="project" value="InterPro"/>
</dbReference>
<feature type="compositionally biased region" description="Polar residues" evidence="2">
    <location>
        <begin position="1986"/>
        <end position="1998"/>
    </location>
</feature>
<evidence type="ECO:0000313" key="5">
    <source>
        <dbReference type="Proteomes" id="UP000492820"/>
    </source>
</evidence>
<dbReference type="WBParaSite" id="EgrG_000259100">
    <property type="protein sequence ID" value="EgrG_000259100"/>
    <property type="gene ID" value="EgrG_000259100"/>
</dbReference>
<accession>A0A068WKS8</accession>
<keyword evidence="4" id="KW-0808">Transferase</keyword>
<dbReference type="PROSITE" id="PS50011">
    <property type="entry name" value="PROTEIN_KINASE_DOM"/>
    <property type="match status" value="1"/>
</dbReference>
<evidence type="ECO:0000259" key="3">
    <source>
        <dbReference type="PROSITE" id="PS50011"/>
    </source>
</evidence>
<feature type="region of interest" description="Disordered" evidence="2">
    <location>
        <begin position="1669"/>
        <end position="1691"/>
    </location>
</feature>
<feature type="compositionally biased region" description="Polar residues" evidence="2">
    <location>
        <begin position="768"/>
        <end position="779"/>
    </location>
</feature>
<evidence type="ECO:0000256" key="1">
    <source>
        <dbReference type="SAM" id="Coils"/>
    </source>
</evidence>
<sequence>MSTERGEGTQPSGISVNLAAEEHVDEKVDSRVNKIAPLNQATDSDLSDINKSGVVADSAKKVVIVNSKVSNSEIDERDYPTTPTSTAVTGTNEAESRVNASTTTATVLPTAPLDATTAAALTLKMKEERKKEREKKKEEELLKKYIAEQEAKQKVIGISKCGRWLKNSIKIGEGGYKFVYRGYDREEARTVAWCEFKHEHVDTKEKRQIMFRETEIMLKMNHPHIVRCFDVFREWTNEETAENPLEEKGLVIIQELMSEGTLRQVIRKNYLDGQCILKFQLLTHWWHQIVDALRYMHHRLETPIIHRDLKSDNCFLYGDSDEEYLNVKVGDFGLATQVGSSGRKTMLGTVGFMAPEIFDEMYDEKVDIYAFGMLMLEVMTNRTPYDECATLFDAAAKTMSGHGPEIMQLITNSNLSVLISACIHPLACFRPTAEELYCHPLFQTNVVKTAANSLQPKTIPVEVEPNYETGADRKEVLERFVRSLANPETRNPRFNLRLRFRDRKMLQELGLDEGESLEFDLDIYKAEDQDIPDLITSLRRDYEDKLSRAFANPKVPDRKIVSNHLDRLFNSIRMQMQFLVKCLLGKRWKDILDSLATKEKPPKEKTVTQEGQEGKAEGAATGSEEEPDSNIAGCSNFEIIAKCKSKWLKAKRMLDREVQAYRKAAALAESGRGALQIGGSTHKLQQQQPQQQQQTQPQPGNPLVPPQPTGPTCTPSAAGLSAPESVPHGITSTPPNLVAEASGCAEDAPIAIQAPSTSSLFFSTSQQDYSGIQQGSPTAFAQACPPHPPVNPPITSQSQGQAVSGESPVQPVAAQPQPPHPPPGSQHQNPLITSLEVPSNLGAAGVHPTIFQVVQPPTAASFPALPVVTSSIAPGLVEQQPASATADLPYVIQQPTSHCSAMALPSNFTLQQLQQQRMGEERLHERERTSDTEVVGQPGGPGSGLPEALIIPAMGFGGVTSGYASLPTQHSAGRQLTSIASSPILIAKATEQQRVAPPVGAKPKRKMSQTKPVMGQQPLRYIIRITRLERESEGCDIPGTLRPTFYLEMPDVNNPNSELWKLSFRCNLSDTTDDIKLFEGCGYTQTNGEVDRAIKEAVAVMLRALQADENSIPLNHDYVFYPQLSPELKNISGCTAPPATETTHEGVGRPLSVQPAAADPAAAFGSPHDGDLSDTISSAGSPIERNLQPGLTGIMGMRATPDCAFSSTNSPYINQVASVSSNTAHSGLEEVPPIFTIGQVENAYPSKSISSFPVNADSSHFYALEPGNPYDSTESLPIYSGAAYAHSMGPPTKEPDIFTTLKVPAHAQSLVAQFAHHLCTCRRNDPLLVVPSDANTTGYMSVLSENCSFLCSRNGIGGGFSVMPIPASSSLLEVQNKSASASQGRVIRAPYNGFIVVTPDGEMHYAQRPLIIVPGNSQRPLLELPLLSADGSSVQLDDILTLLINLREGMASTSTSASIPREHSVTDATSQVRQQDANYYSLPYGAVPMNSTGAPMQVPPVPAPSTFTRQMGFRPPSLSLTHQIPMGVASGSSSSITYGDSSVTGSATHAPPVSALEYLLNRPSVQNSRQSQQLFLTSALAAPGLRPDQLATLLSTNPSLFLSTAAALSANNSTAPQSIPAGLSNLQTPPVESPWSNPTCASPNSFPPSTASLSNTDALKQILLRTALESAHHHQQQQQQQQPMPPPCATTIPAMSTVPTAIMSSAAHPGLVSSAEVFDFNIAHGQPILPTTPTTLFQSVRLPQPAMALAQPVMGITSGQSQLFHQQQHPVPVAAPPPCNNSEACMTPVTQLAVTKMPSISLASIPQVQPSTAATIIPSSVPPIRPPLPMTSTVSKFVVTPAASAPSIQTPRESITSTSSSTGPAPPPPPLPSPSLQVTTVVGNRFTVVSLDSGVAQPNPMEAPHSPIPPPPPQHTIPAPGVPSQTASSGPSACKKVPPKFTVSSVESDSTLCGGGILPPCSTSDDTSIPAAPNATDTAPNITPNITLRSSPPSENDLSSACPPPPSTPAMPNQSCVFDPSLPPSSRTTTLL</sequence>
<organism evidence="4">
    <name type="scientific">Echinococcus granulosus</name>
    <name type="common">Hydatid tapeworm</name>
    <dbReference type="NCBI Taxonomy" id="6210"/>
    <lineage>
        <taxon>Eukaryota</taxon>
        <taxon>Metazoa</taxon>
        <taxon>Spiralia</taxon>
        <taxon>Lophotrochozoa</taxon>
        <taxon>Platyhelminthes</taxon>
        <taxon>Cestoda</taxon>
        <taxon>Eucestoda</taxon>
        <taxon>Cyclophyllidea</taxon>
        <taxon>Taeniidae</taxon>
        <taxon>Echinococcus</taxon>
        <taxon>Echinococcus granulosus group</taxon>
    </lineage>
</organism>
<feature type="compositionally biased region" description="Pro residues" evidence="2">
    <location>
        <begin position="1906"/>
        <end position="1915"/>
    </location>
</feature>
<feature type="compositionally biased region" description="Low complexity" evidence="2">
    <location>
        <begin position="1850"/>
        <end position="1863"/>
    </location>
</feature>
<feature type="region of interest" description="Disordered" evidence="2">
    <location>
        <begin position="1894"/>
        <end position="2032"/>
    </location>
</feature>
<evidence type="ECO:0000256" key="2">
    <source>
        <dbReference type="SAM" id="MobiDB-lite"/>
    </source>
</evidence>
<feature type="compositionally biased region" description="Pro residues" evidence="2">
    <location>
        <begin position="1864"/>
        <end position="1873"/>
    </location>
</feature>
<dbReference type="Gene3D" id="3.30.200.20">
    <property type="entry name" value="Phosphorylase Kinase, domain 1"/>
    <property type="match status" value="1"/>
</dbReference>
<feature type="compositionally biased region" description="Basic and acidic residues" evidence="2">
    <location>
        <begin position="919"/>
        <end position="931"/>
    </location>
</feature>
<evidence type="ECO:0000313" key="4">
    <source>
        <dbReference type="EMBL" id="CDS20373.1"/>
    </source>
</evidence>
<feature type="compositionally biased region" description="Polar residues" evidence="2">
    <location>
        <begin position="1624"/>
        <end position="1652"/>
    </location>
</feature>
<gene>
    <name evidence="4" type="ORF">EgrG_000259100</name>
</gene>
<feature type="compositionally biased region" description="Polar residues" evidence="2">
    <location>
        <begin position="1942"/>
        <end position="1951"/>
    </location>
</feature>
<feature type="region of interest" description="Disordered" evidence="2">
    <location>
        <begin position="1843"/>
        <end position="1877"/>
    </location>
</feature>
<dbReference type="OrthoDB" id="4062651at2759"/>
<feature type="domain" description="Protein kinase" evidence="3">
    <location>
        <begin position="165"/>
        <end position="442"/>
    </location>
</feature>
<dbReference type="Pfam" id="PF00069">
    <property type="entry name" value="Pkinase"/>
    <property type="match status" value="1"/>
</dbReference>
<feature type="compositionally biased region" description="Basic and acidic residues" evidence="2">
    <location>
        <begin position="599"/>
        <end position="616"/>
    </location>
</feature>
<feature type="region of interest" description="Disordered" evidence="2">
    <location>
        <begin position="1"/>
        <end position="22"/>
    </location>
</feature>
<dbReference type="InterPro" id="IPR008271">
    <property type="entry name" value="Ser/Thr_kinase_AS"/>
</dbReference>
<dbReference type="EMBL" id="LK028580">
    <property type="protein sequence ID" value="CDS20373.1"/>
    <property type="molecule type" value="Genomic_DNA"/>
</dbReference>
<feature type="compositionally biased region" description="Low complexity" evidence="2">
    <location>
        <begin position="685"/>
        <end position="698"/>
    </location>
</feature>
<evidence type="ECO:0000313" key="6">
    <source>
        <dbReference type="WBParaSite" id="EgrG_000259100"/>
    </source>
</evidence>
<name>A0A068WKS8_ECHGR</name>
<keyword evidence="1" id="KW-0175">Coiled coil</keyword>
<dbReference type="GO" id="GO:0004672">
    <property type="term" value="F:protein kinase activity"/>
    <property type="evidence" value="ECO:0007669"/>
    <property type="project" value="InterPro"/>
</dbReference>
<feature type="coiled-coil region" evidence="1">
    <location>
        <begin position="118"/>
        <end position="148"/>
    </location>
</feature>
<feature type="compositionally biased region" description="Pro residues" evidence="2">
    <location>
        <begin position="699"/>
        <end position="709"/>
    </location>
</feature>
<keyword evidence="4" id="KW-0418">Kinase</keyword>
<dbReference type="SUPFAM" id="SSF56112">
    <property type="entry name" value="Protein kinase-like (PK-like)"/>
    <property type="match status" value="1"/>
</dbReference>
<feature type="compositionally biased region" description="Low complexity" evidence="2">
    <location>
        <begin position="1969"/>
        <end position="1985"/>
    </location>
</feature>
<dbReference type="InterPro" id="IPR000719">
    <property type="entry name" value="Prot_kinase_dom"/>
</dbReference>
<feature type="region of interest" description="Disordered" evidence="2">
    <location>
        <begin position="919"/>
        <end position="944"/>
    </location>
</feature>
<reference evidence="4 5" key="1">
    <citation type="journal article" date="2013" name="Nature">
        <title>The genomes of four tapeworm species reveal adaptations to parasitism.</title>
        <authorList>
            <person name="Tsai I.J."/>
            <person name="Zarowiecki M."/>
            <person name="Holroyd N."/>
            <person name="Garciarrubio A."/>
            <person name="Sanchez-Flores A."/>
            <person name="Brooks K.L."/>
            <person name="Tracey A."/>
            <person name="Bobes R.J."/>
            <person name="Fragoso G."/>
            <person name="Sciutto E."/>
            <person name="Aslett M."/>
            <person name="Beasley H."/>
            <person name="Bennett H.M."/>
            <person name="Cai J."/>
            <person name="Camicia F."/>
            <person name="Clark R."/>
            <person name="Cucher M."/>
            <person name="De Silva N."/>
            <person name="Day T.A."/>
            <person name="Deplazes P."/>
            <person name="Estrada K."/>
            <person name="Fernandez C."/>
            <person name="Holland P.W."/>
            <person name="Hou J."/>
            <person name="Hu S."/>
            <person name="Huckvale T."/>
            <person name="Hung S.S."/>
            <person name="Kamenetzky L."/>
            <person name="Keane J.A."/>
            <person name="Kiss F."/>
            <person name="Koziol U."/>
            <person name="Lambert O."/>
            <person name="Liu K."/>
            <person name="Luo X."/>
            <person name="Luo Y."/>
            <person name="Macchiaroli N."/>
            <person name="Nichol S."/>
            <person name="Paps J."/>
            <person name="Parkinson J."/>
            <person name="Pouchkina-Stantcheva N."/>
            <person name="Riddiford N."/>
            <person name="Rosenzvit M."/>
            <person name="Salinas G."/>
            <person name="Wasmuth J.D."/>
            <person name="Zamanian M."/>
            <person name="Zheng Y."/>
            <person name="Cai X."/>
            <person name="Soberon X."/>
            <person name="Olson P.D."/>
            <person name="Laclette J.P."/>
            <person name="Brehm K."/>
            <person name="Berriman M."/>
            <person name="Garciarrubio A."/>
            <person name="Bobes R.J."/>
            <person name="Fragoso G."/>
            <person name="Sanchez-Flores A."/>
            <person name="Estrada K."/>
            <person name="Cevallos M.A."/>
            <person name="Morett E."/>
            <person name="Gonzalez V."/>
            <person name="Portillo T."/>
            <person name="Ochoa-Leyva A."/>
            <person name="Jose M.V."/>
            <person name="Sciutto E."/>
            <person name="Landa A."/>
            <person name="Jimenez L."/>
            <person name="Valdes V."/>
            <person name="Carrero J.C."/>
            <person name="Larralde C."/>
            <person name="Morales-Montor J."/>
            <person name="Limon-Lason J."/>
            <person name="Soberon X."/>
            <person name="Laclette J.P."/>
        </authorList>
    </citation>
    <scope>NUCLEOTIDE SEQUENCE [LARGE SCALE GENOMIC DNA]</scope>
</reference>
<feature type="compositionally biased region" description="Polar residues" evidence="2">
    <location>
        <begin position="793"/>
        <end position="804"/>
    </location>
</feature>
<dbReference type="PANTHER" id="PTHR13902">
    <property type="entry name" value="SERINE/THREONINE-PROTEIN KINASE WNK WITH NO LYSINE -RELATED"/>
    <property type="match status" value="1"/>
</dbReference>
<feature type="region of interest" description="Disordered" evidence="2">
    <location>
        <begin position="1613"/>
        <end position="1652"/>
    </location>
</feature>
<feature type="region of interest" description="Disordered" evidence="2">
    <location>
        <begin position="768"/>
        <end position="831"/>
    </location>
</feature>
<feature type="region of interest" description="Disordered" evidence="2">
    <location>
        <begin position="599"/>
        <end position="631"/>
    </location>
</feature>
<dbReference type="InterPro" id="IPR050588">
    <property type="entry name" value="WNK_Ser-Thr_kinase"/>
</dbReference>
<feature type="region of interest" description="Disordered" evidence="2">
    <location>
        <begin position="74"/>
        <end position="93"/>
    </location>
</feature>
<protein>
    <submittedName>
        <fullName evidence="4 6">Serine:threonine protein kinase WNK1</fullName>
    </submittedName>
</protein>